<feature type="compositionally biased region" description="Polar residues" evidence="1">
    <location>
        <begin position="113"/>
        <end position="126"/>
    </location>
</feature>
<feature type="compositionally biased region" description="Low complexity" evidence="1">
    <location>
        <begin position="70"/>
        <end position="82"/>
    </location>
</feature>
<keyword evidence="4" id="KW-1185">Reference proteome</keyword>
<accession>T1F556</accession>
<dbReference type="InParanoid" id="T1F556"/>
<organism evidence="3 4">
    <name type="scientific">Helobdella robusta</name>
    <name type="common">Californian leech</name>
    <dbReference type="NCBI Taxonomy" id="6412"/>
    <lineage>
        <taxon>Eukaryota</taxon>
        <taxon>Metazoa</taxon>
        <taxon>Spiralia</taxon>
        <taxon>Lophotrochozoa</taxon>
        <taxon>Annelida</taxon>
        <taxon>Clitellata</taxon>
        <taxon>Hirudinea</taxon>
        <taxon>Rhynchobdellida</taxon>
        <taxon>Glossiphoniidae</taxon>
        <taxon>Helobdella</taxon>
    </lineage>
</organism>
<feature type="compositionally biased region" description="Basic and acidic residues" evidence="1">
    <location>
        <begin position="206"/>
        <end position="224"/>
    </location>
</feature>
<dbReference type="AlphaFoldDB" id="T1F556"/>
<proteinExistence type="predicted"/>
<feature type="region of interest" description="Disordered" evidence="1">
    <location>
        <begin position="1"/>
        <end position="396"/>
    </location>
</feature>
<dbReference type="KEGG" id="hro:HELRODRAFT_172232"/>
<feature type="compositionally biased region" description="Low complexity" evidence="1">
    <location>
        <begin position="333"/>
        <end position="352"/>
    </location>
</feature>
<feature type="compositionally biased region" description="Basic and acidic residues" evidence="1">
    <location>
        <begin position="315"/>
        <end position="325"/>
    </location>
</feature>
<dbReference type="CTD" id="20203955"/>
<evidence type="ECO:0000313" key="3">
    <source>
        <dbReference type="EnsemblMetazoa" id="HelroP172232"/>
    </source>
</evidence>
<dbReference type="HOGENOM" id="CLU_678393_0_0_1"/>
<dbReference type="Proteomes" id="UP000015101">
    <property type="component" value="Unassembled WGS sequence"/>
</dbReference>
<feature type="compositionally biased region" description="Acidic residues" evidence="1">
    <location>
        <begin position="236"/>
        <end position="254"/>
    </location>
</feature>
<evidence type="ECO:0000256" key="1">
    <source>
        <dbReference type="SAM" id="MobiDB-lite"/>
    </source>
</evidence>
<feature type="compositionally biased region" description="Basic and acidic residues" evidence="1">
    <location>
        <begin position="98"/>
        <end position="112"/>
    </location>
</feature>
<evidence type="ECO:0000313" key="2">
    <source>
        <dbReference type="EMBL" id="ESO04572.1"/>
    </source>
</evidence>
<feature type="compositionally biased region" description="Polar residues" evidence="1">
    <location>
        <begin position="31"/>
        <end position="42"/>
    </location>
</feature>
<name>T1F556_HELRO</name>
<feature type="compositionally biased region" description="Basic and acidic residues" evidence="1">
    <location>
        <begin position="273"/>
        <end position="284"/>
    </location>
</feature>
<reference evidence="2 4" key="2">
    <citation type="journal article" date="2013" name="Nature">
        <title>Insights into bilaterian evolution from three spiralian genomes.</title>
        <authorList>
            <person name="Simakov O."/>
            <person name="Marletaz F."/>
            <person name="Cho S.J."/>
            <person name="Edsinger-Gonzales E."/>
            <person name="Havlak P."/>
            <person name="Hellsten U."/>
            <person name="Kuo D.H."/>
            <person name="Larsson T."/>
            <person name="Lv J."/>
            <person name="Arendt D."/>
            <person name="Savage R."/>
            <person name="Osoegawa K."/>
            <person name="de Jong P."/>
            <person name="Grimwood J."/>
            <person name="Chapman J.A."/>
            <person name="Shapiro H."/>
            <person name="Aerts A."/>
            <person name="Otillar R.P."/>
            <person name="Terry A.Y."/>
            <person name="Boore J.L."/>
            <person name="Grigoriev I.V."/>
            <person name="Lindberg D.R."/>
            <person name="Seaver E.C."/>
            <person name="Weisblat D.A."/>
            <person name="Putnam N.H."/>
            <person name="Rokhsar D.S."/>
        </authorList>
    </citation>
    <scope>NUCLEOTIDE SEQUENCE</scope>
</reference>
<dbReference type="GeneID" id="20203955"/>
<reference evidence="4" key="1">
    <citation type="submission" date="2012-12" db="EMBL/GenBank/DDBJ databases">
        <authorList>
            <person name="Hellsten U."/>
            <person name="Grimwood J."/>
            <person name="Chapman J.A."/>
            <person name="Shapiro H."/>
            <person name="Aerts A."/>
            <person name="Otillar R.P."/>
            <person name="Terry A.Y."/>
            <person name="Boore J.L."/>
            <person name="Simakov O."/>
            <person name="Marletaz F."/>
            <person name="Cho S.-J."/>
            <person name="Edsinger-Gonzales E."/>
            <person name="Havlak P."/>
            <person name="Kuo D.-H."/>
            <person name="Larsson T."/>
            <person name="Lv J."/>
            <person name="Arendt D."/>
            <person name="Savage R."/>
            <person name="Osoegawa K."/>
            <person name="de Jong P."/>
            <person name="Lindberg D.R."/>
            <person name="Seaver E.C."/>
            <person name="Weisblat D.A."/>
            <person name="Putnam N.H."/>
            <person name="Grigoriev I.V."/>
            <person name="Rokhsar D.S."/>
        </authorList>
    </citation>
    <scope>NUCLEOTIDE SEQUENCE</scope>
</reference>
<sequence>MYRSNQINANKKSNVNDLLNRASQFLKGNKASPNNNGTSNLKSPADPDKKFQSRKKKSATNWESLEDISDLSYVSESSSTSSAGRQNKFLKKNKQKSNKKELETPAKLEETSKIVTVNKNNSSEKQPITKENKFPIINNTTVTKNEIKINNDNKSDKNYQKSNGDKLNDDDEDHARVKNVNKIFRKSSDNDDDNNDDYNDSINEIIKSEISEISLIKDEPETKKGTKNVAGRSENAEDDDDDDINYDNDFDDGGDISMKILDISDLKSSINIDGEKPKSKDTKNQQKILHQSTDDRNSTDQRNENVSIFHASKIKQSDTKTENRTSRNRKKSSSTPRQTIPPSSSPSSPRSYDYSDDYVDDGNDDYDGTKLVDMKSIKDKIKAENDDDDGDDDSIRTELVTIKRFT</sequence>
<dbReference type="EMBL" id="KB096457">
    <property type="protein sequence ID" value="ESO04572.1"/>
    <property type="molecule type" value="Genomic_DNA"/>
</dbReference>
<feature type="compositionally biased region" description="Basic residues" evidence="1">
    <location>
        <begin position="88"/>
        <end position="97"/>
    </location>
</feature>
<feature type="compositionally biased region" description="Basic and acidic residues" evidence="1">
    <location>
        <begin position="145"/>
        <end position="167"/>
    </location>
</feature>
<feature type="compositionally biased region" description="Basic and acidic residues" evidence="1">
    <location>
        <begin position="292"/>
        <end position="303"/>
    </location>
</feature>
<dbReference type="RefSeq" id="XP_009017151.1">
    <property type="nucleotide sequence ID" value="XM_009018903.1"/>
</dbReference>
<feature type="compositionally biased region" description="Polar residues" evidence="1">
    <location>
        <begin position="1"/>
        <end position="23"/>
    </location>
</feature>
<feature type="compositionally biased region" description="Basic and acidic residues" evidence="1">
    <location>
        <begin position="367"/>
        <end position="384"/>
    </location>
</feature>
<protein>
    <submittedName>
        <fullName evidence="2 3">Uncharacterized protein</fullName>
    </submittedName>
</protein>
<dbReference type="EMBL" id="AMQM01004119">
    <property type="status" value="NOT_ANNOTATED_CDS"/>
    <property type="molecule type" value="Genomic_DNA"/>
</dbReference>
<evidence type="ECO:0000313" key="4">
    <source>
        <dbReference type="Proteomes" id="UP000015101"/>
    </source>
</evidence>
<reference evidence="3" key="3">
    <citation type="submission" date="2015-06" db="UniProtKB">
        <authorList>
            <consortium name="EnsemblMetazoa"/>
        </authorList>
    </citation>
    <scope>IDENTIFICATION</scope>
</reference>
<feature type="compositionally biased region" description="Acidic residues" evidence="1">
    <location>
        <begin position="354"/>
        <end position="366"/>
    </location>
</feature>
<dbReference type="EnsemblMetazoa" id="HelroT172232">
    <property type="protein sequence ID" value="HelroP172232"/>
    <property type="gene ID" value="HelroG172232"/>
</dbReference>
<feature type="compositionally biased region" description="Acidic residues" evidence="1">
    <location>
        <begin position="190"/>
        <end position="199"/>
    </location>
</feature>
<gene>
    <name evidence="3" type="primary">20203955</name>
    <name evidence="2" type="ORF">HELRODRAFT_172232</name>
</gene>